<feature type="non-terminal residue" evidence="2">
    <location>
        <position position="1"/>
    </location>
</feature>
<feature type="non-terminal residue" evidence="2">
    <location>
        <position position="320"/>
    </location>
</feature>
<organism evidence="2 3">
    <name type="scientific">Crepidotus variabilis</name>
    <dbReference type="NCBI Taxonomy" id="179855"/>
    <lineage>
        <taxon>Eukaryota</taxon>
        <taxon>Fungi</taxon>
        <taxon>Dikarya</taxon>
        <taxon>Basidiomycota</taxon>
        <taxon>Agaricomycotina</taxon>
        <taxon>Agaricomycetes</taxon>
        <taxon>Agaricomycetidae</taxon>
        <taxon>Agaricales</taxon>
        <taxon>Agaricineae</taxon>
        <taxon>Crepidotaceae</taxon>
        <taxon>Crepidotus</taxon>
    </lineage>
</organism>
<comment type="caution">
    <text evidence="2">The sequence shown here is derived from an EMBL/GenBank/DDBJ whole genome shotgun (WGS) entry which is preliminary data.</text>
</comment>
<evidence type="ECO:0000313" key="2">
    <source>
        <dbReference type="EMBL" id="KAF9525555.1"/>
    </source>
</evidence>
<evidence type="ECO:0000256" key="1">
    <source>
        <dbReference type="SAM" id="MobiDB-lite"/>
    </source>
</evidence>
<accession>A0A9P6EAM8</accession>
<name>A0A9P6EAM8_9AGAR</name>
<sequence length="320" mass="35141">VIAALRAKGLWQIVLGNDPKPTVHSPTGTNAAEIKEDTKDLLDWLNNNDKANGLISANININLRSFVDKSAKTTWDNLKVQFDKPEPVNIYNLFTALCAWSFDARDDPDDQTRSWTAINDRLVTAFHAYSAQVQTFFQTKEEKDLNVSALSKVFVTVWQQRQGARAFANKLSAVPRRGPDPQHRPAKLIPDGNKPGYPSGSPRNGQAPTSGSFQPHQVAGQFRKTKHSKRAGKKKSKQAHDAHFMASNIVDAPSLAARLTSPPPKRSLAARLSSPPPIQSYNTSTAVLPKVYGIIIFGDSGVITRRAKHTTAAAMKQEKS</sequence>
<feature type="compositionally biased region" description="Polar residues" evidence="1">
    <location>
        <begin position="201"/>
        <end position="215"/>
    </location>
</feature>
<dbReference type="Pfam" id="PF14223">
    <property type="entry name" value="Retrotran_gag_2"/>
    <property type="match status" value="1"/>
</dbReference>
<feature type="compositionally biased region" description="Basic residues" evidence="1">
    <location>
        <begin position="223"/>
        <end position="237"/>
    </location>
</feature>
<gene>
    <name evidence="2" type="ORF">CPB83DRAFT_896862</name>
</gene>
<dbReference type="AlphaFoldDB" id="A0A9P6EAM8"/>
<keyword evidence="3" id="KW-1185">Reference proteome</keyword>
<dbReference type="OrthoDB" id="2741288at2759"/>
<reference evidence="2" key="1">
    <citation type="submission" date="2020-11" db="EMBL/GenBank/DDBJ databases">
        <authorList>
            <consortium name="DOE Joint Genome Institute"/>
            <person name="Ahrendt S."/>
            <person name="Riley R."/>
            <person name="Andreopoulos W."/>
            <person name="Labutti K."/>
            <person name="Pangilinan J."/>
            <person name="Ruiz-Duenas F.J."/>
            <person name="Barrasa J.M."/>
            <person name="Sanchez-Garcia M."/>
            <person name="Camarero S."/>
            <person name="Miyauchi S."/>
            <person name="Serrano A."/>
            <person name="Linde D."/>
            <person name="Babiker R."/>
            <person name="Drula E."/>
            <person name="Ayuso-Fernandez I."/>
            <person name="Pacheco R."/>
            <person name="Padilla G."/>
            <person name="Ferreira P."/>
            <person name="Barriuso J."/>
            <person name="Kellner H."/>
            <person name="Castanera R."/>
            <person name="Alfaro M."/>
            <person name="Ramirez L."/>
            <person name="Pisabarro A.G."/>
            <person name="Kuo A."/>
            <person name="Tritt A."/>
            <person name="Lipzen A."/>
            <person name="He G."/>
            <person name="Yan M."/>
            <person name="Ng V."/>
            <person name="Cullen D."/>
            <person name="Martin F."/>
            <person name="Rosso M.-N."/>
            <person name="Henrissat B."/>
            <person name="Hibbett D."/>
            <person name="Martinez A.T."/>
            <person name="Grigoriev I.V."/>
        </authorList>
    </citation>
    <scope>NUCLEOTIDE SEQUENCE</scope>
    <source>
        <strain evidence="2">CBS 506.95</strain>
    </source>
</reference>
<proteinExistence type="predicted"/>
<protein>
    <submittedName>
        <fullName evidence="2">Uncharacterized protein</fullName>
    </submittedName>
</protein>
<dbReference type="Proteomes" id="UP000807306">
    <property type="component" value="Unassembled WGS sequence"/>
</dbReference>
<feature type="region of interest" description="Disordered" evidence="1">
    <location>
        <begin position="170"/>
        <end position="242"/>
    </location>
</feature>
<dbReference type="EMBL" id="MU157882">
    <property type="protein sequence ID" value="KAF9525555.1"/>
    <property type="molecule type" value="Genomic_DNA"/>
</dbReference>
<evidence type="ECO:0000313" key="3">
    <source>
        <dbReference type="Proteomes" id="UP000807306"/>
    </source>
</evidence>